<dbReference type="AlphaFoldDB" id="D7CWC4"/>
<evidence type="ECO:0000256" key="3">
    <source>
        <dbReference type="ARBA" id="ARBA00022989"/>
    </source>
</evidence>
<dbReference type="NCBIfam" id="NF004741">
    <property type="entry name" value="PRK06076.1-2"/>
    <property type="match status" value="1"/>
</dbReference>
<comment type="catalytic activity">
    <reaction evidence="5">
        <text>a quinone + NADH + 5 H(+)(in) = a quinol + NAD(+) + 4 H(+)(out)</text>
        <dbReference type="Rhea" id="RHEA:57888"/>
        <dbReference type="ChEBI" id="CHEBI:15378"/>
        <dbReference type="ChEBI" id="CHEBI:24646"/>
        <dbReference type="ChEBI" id="CHEBI:57540"/>
        <dbReference type="ChEBI" id="CHEBI:57945"/>
        <dbReference type="ChEBI" id="CHEBI:132124"/>
    </reaction>
</comment>
<comment type="similarity">
    <text evidence="5 6">Belongs to the complex I subunit 1 family.</text>
</comment>
<dbReference type="GO" id="GO:0016655">
    <property type="term" value="F:oxidoreductase activity, acting on NAD(P)H, quinone or similar compound as acceptor"/>
    <property type="evidence" value="ECO:0007669"/>
    <property type="project" value="UniProtKB-UniRule"/>
</dbReference>
<evidence type="ECO:0000313" key="8">
    <source>
        <dbReference type="Proteomes" id="UP000000379"/>
    </source>
</evidence>
<protein>
    <recommendedName>
        <fullName evidence="5">NADH-quinone oxidoreductase subunit H</fullName>
        <ecNumber evidence="5">7.1.1.-</ecNumber>
    </recommendedName>
    <alternativeName>
        <fullName evidence="5">NADH dehydrogenase I subunit H</fullName>
    </alternativeName>
    <alternativeName>
        <fullName evidence="5">NDH-1 subunit H</fullName>
    </alternativeName>
</protein>
<name>D7CWC4_TRURR</name>
<dbReference type="Proteomes" id="UP000000379">
    <property type="component" value="Chromosome"/>
</dbReference>
<feature type="transmembrane region" description="Helical" evidence="5">
    <location>
        <begin position="163"/>
        <end position="182"/>
    </location>
</feature>
<feature type="transmembrane region" description="Helical" evidence="5">
    <location>
        <begin position="319"/>
        <end position="341"/>
    </location>
</feature>
<dbReference type="PANTHER" id="PTHR11432:SF3">
    <property type="entry name" value="NADH-UBIQUINONE OXIDOREDUCTASE CHAIN 1"/>
    <property type="match status" value="1"/>
</dbReference>
<feature type="transmembrane region" description="Helical" evidence="5">
    <location>
        <begin position="79"/>
        <end position="99"/>
    </location>
</feature>
<feature type="transmembrane region" description="Helical" evidence="5">
    <location>
        <begin position="12"/>
        <end position="32"/>
    </location>
</feature>
<comment type="subcellular location">
    <subcellularLocation>
        <location evidence="5 6">Cell membrane</location>
        <topology evidence="5 6">Multi-pass membrane protein</topology>
    </subcellularLocation>
    <subcellularLocation>
        <location evidence="1">Membrane</location>
        <topology evidence="1">Multi-pass membrane protein</topology>
    </subcellularLocation>
</comment>
<feature type="transmembrane region" description="Helical" evidence="5">
    <location>
        <begin position="119"/>
        <end position="142"/>
    </location>
</feature>
<evidence type="ECO:0000313" key="7">
    <source>
        <dbReference type="EMBL" id="ADI16074.1"/>
    </source>
</evidence>
<accession>D7CWC4</accession>
<keyword evidence="8" id="KW-1185">Reference proteome</keyword>
<sequence>MTPAPNDPLIVTFIKALLLCVLLLGAFAYMTVIERKILGRMQHRLGPNRVGPFGLLQPIADAIKSIFKEDIVVSASDRFVYFLAPFISITFALSAFGAIPAGPAGSLFGFNPWIMDLDIGLLYVFAATSIGVYGIFLAGWASNSKYSLLGGLRSSAQMISYELGLGLSALTVILITGTLNLREIVDTGVWSVSPWLWVPLGIAFVTYVISAVAEVNRTPFDLPEAEQEIVAGYLTEYSSIKWALFQMAEYVNMMTAAAFISTLFLGGWRGPAFVDQIIPGMSEWPFVWLILKMALFMFLFIWLRATLPRFRYDQLMRFGWIWLFEIALLSAIATAAIIAFVL</sequence>
<feature type="transmembrane region" description="Helical" evidence="5">
    <location>
        <begin position="194"/>
        <end position="213"/>
    </location>
</feature>
<keyword evidence="3 5" id="KW-1133">Transmembrane helix</keyword>
<evidence type="ECO:0000256" key="2">
    <source>
        <dbReference type="ARBA" id="ARBA00022692"/>
    </source>
</evidence>
<dbReference type="GO" id="GO:0009060">
    <property type="term" value="P:aerobic respiration"/>
    <property type="evidence" value="ECO:0007669"/>
    <property type="project" value="TreeGrafter"/>
</dbReference>
<dbReference type="GO" id="GO:0005886">
    <property type="term" value="C:plasma membrane"/>
    <property type="evidence" value="ECO:0007669"/>
    <property type="project" value="UniProtKB-SubCell"/>
</dbReference>
<comment type="function">
    <text evidence="5">NDH-1 shuttles electrons from NADH, via FMN and iron-sulfur (Fe-S) centers, to quinones in the respiratory chain. The immediate electron acceptor for the enzyme in this species is believed to be ubiquinone. Couples the redox reaction to proton translocation (for every two electrons transferred, four hydrogen ions are translocated across the cytoplasmic membrane), and thus conserves the redox energy in a proton gradient. This subunit may bind ubiquinone.</text>
</comment>
<dbReference type="EC" id="7.1.1.-" evidence="5"/>
<gene>
    <name evidence="5" type="primary">nuoH</name>
    <name evidence="7" type="ordered locus">Trad_2980</name>
</gene>
<feature type="transmembrane region" description="Helical" evidence="5">
    <location>
        <begin position="250"/>
        <end position="268"/>
    </location>
</feature>
<keyword evidence="5" id="KW-0874">Quinone</keyword>
<dbReference type="OrthoDB" id="9803734at2"/>
<reference evidence="7 8" key="2">
    <citation type="journal article" date="2011" name="Stand. Genomic Sci.">
        <title>Complete genome sequence of Truepera radiovictrix type strain (RQ-24).</title>
        <authorList>
            <person name="Ivanova N."/>
            <person name="Rohde C."/>
            <person name="Munk C."/>
            <person name="Nolan M."/>
            <person name="Lucas S."/>
            <person name="Del Rio T.G."/>
            <person name="Tice H."/>
            <person name="Deshpande S."/>
            <person name="Cheng J.F."/>
            <person name="Tapia R."/>
            <person name="Han C."/>
            <person name="Goodwin L."/>
            <person name="Pitluck S."/>
            <person name="Liolios K."/>
            <person name="Mavromatis K."/>
            <person name="Mikhailova N."/>
            <person name="Pati A."/>
            <person name="Chen A."/>
            <person name="Palaniappan K."/>
            <person name="Land M."/>
            <person name="Hauser L."/>
            <person name="Chang Y.J."/>
            <person name="Jeffries C.D."/>
            <person name="Brambilla E."/>
            <person name="Rohde M."/>
            <person name="Goker M."/>
            <person name="Tindall B.J."/>
            <person name="Woyke T."/>
            <person name="Bristow J."/>
            <person name="Eisen J.A."/>
            <person name="Markowitz V."/>
            <person name="Hugenholtz P."/>
            <person name="Kyrpides N.C."/>
            <person name="Klenk H.P."/>
            <person name="Lapidus A."/>
        </authorList>
    </citation>
    <scope>NUCLEOTIDE SEQUENCE [LARGE SCALE GENOMIC DNA]</scope>
    <source>
        <strain evidence="8">DSM 17093 / CIP 108686 / LMG 22925 / RQ-24</strain>
    </source>
</reference>
<evidence type="ECO:0000256" key="1">
    <source>
        <dbReference type="ARBA" id="ARBA00004141"/>
    </source>
</evidence>
<dbReference type="KEGG" id="tra:Trad_2980"/>
<dbReference type="PROSITE" id="PS00667">
    <property type="entry name" value="COMPLEX1_ND1_1"/>
    <property type="match status" value="1"/>
</dbReference>
<dbReference type="PANTHER" id="PTHR11432">
    <property type="entry name" value="NADH DEHYDROGENASE SUBUNIT 1"/>
    <property type="match status" value="1"/>
</dbReference>
<dbReference type="RefSeq" id="WP_013179433.1">
    <property type="nucleotide sequence ID" value="NC_014221.1"/>
</dbReference>
<dbReference type="STRING" id="649638.Trad_2980"/>
<reference evidence="8" key="1">
    <citation type="submission" date="2010-05" db="EMBL/GenBank/DDBJ databases">
        <title>The complete genome of Truepera radiovictris DSM 17093.</title>
        <authorList>
            <consortium name="US DOE Joint Genome Institute (JGI-PGF)"/>
            <person name="Lucas S."/>
            <person name="Copeland A."/>
            <person name="Lapidus A."/>
            <person name="Glavina del Rio T."/>
            <person name="Dalin E."/>
            <person name="Tice H."/>
            <person name="Bruce D."/>
            <person name="Goodwin L."/>
            <person name="Pitluck S."/>
            <person name="Kyrpides N."/>
            <person name="Mavromatis K."/>
            <person name="Ovchinnikova G."/>
            <person name="Munk A.C."/>
            <person name="Detter J.C."/>
            <person name="Han C."/>
            <person name="Tapia R."/>
            <person name="Land M."/>
            <person name="Hauser L."/>
            <person name="Markowitz V."/>
            <person name="Cheng J.-F."/>
            <person name="Hugenholtz P."/>
            <person name="Woyke T."/>
            <person name="Wu D."/>
            <person name="Tindall B."/>
            <person name="Pomrenke H.G."/>
            <person name="Brambilla E."/>
            <person name="Klenk H.-P."/>
            <person name="Eisen J.A."/>
        </authorList>
    </citation>
    <scope>NUCLEOTIDE SEQUENCE [LARGE SCALE GENOMIC DNA]</scope>
    <source>
        <strain evidence="8">DSM 17093 / CIP 108686 / LMG 22925 / RQ-24</strain>
    </source>
</reference>
<organism evidence="7 8">
    <name type="scientific">Truepera radiovictrix (strain DSM 17093 / CIP 108686 / LMG 22925 / RQ-24)</name>
    <dbReference type="NCBI Taxonomy" id="649638"/>
    <lineage>
        <taxon>Bacteria</taxon>
        <taxon>Thermotogati</taxon>
        <taxon>Deinococcota</taxon>
        <taxon>Deinococci</taxon>
        <taxon>Trueperales</taxon>
        <taxon>Trueperaceae</taxon>
        <taxon>Truepera</taxon>
    </lineage>
</organism>
<dbReference type="InterPro" id="IPR001694">
    <property type="entry name" value="NADH_UbQ_OxRdtase_su1/FPO"/>
</dbReference>
<dbReference type="GO" id="GO:0048038">
    <property type="term" value="F:quinone binding"/>
    <property type="evidence" value="ECO:0007669"/>
    <property type="project" value="UniProtKB-KW"/>
</dbReference>
<feature type="transmembrane region" description="Helical" evidence="5">
    <location>
        <begin position="288"/>
        <end position="307"/>
    </location>
</feature>
<keyword evidence="2 5" id="KW-0812">Transmembrane</keyword>
<comment type="subunit">
    <text evidence="5">NDH-1 is composed of 15 different subunits. Subunits NuoA, H, J, K, L, M, N constitute the membrane sector of the complex.</text>
</comment>
<dbReference type="HOGENOM" id="CLU_015134_0_0_0"/>
<keyword evidence="5" id="KW-1278">Translocase</keyword>
<dbReference type="InterPro" id="IPR018086">
    <property type="entry name" value="NADH_UbQ_OxRdtase_su1_CS"/>
</dbReference>
<dbReference type="EMBL" id="CP002049">
    <property type="protein sequence ID" value="ADI16074.1"/>
    <property type="molecule type" value="Genomic_DNA"/>
</dbReference>
<evidence type="ECO:0000256" key="4">
    <source>
        <dbReference type="ARBA" id="ARBA00023136"/>
    </source>
</evidence>
<evidence type="ECO:0000256" key="5">
    <source>
        <dbReference type="HAMAP-Rule" id="MF_01350"/>
    </source>
</evidence>
<proteinExistence type="inferred from homology"/>
<keyword evidence="4 5" id="KW-0472">Membrane</keyword>
<dbReference type="HAMAP" id="MF_01350">
    <property type="entry name" value="NDH1_NuoH"/>
    <property type="match status" value="1"/>
</dbReference>
<dbReference type="Pfam" id="PF00146">
    <property type="entry name" value="NADHdh"/>
    <property type="match status" value="1"/>
</dbReference>
<keyword evidence="5 6" id="KW-0520">NAD</keyword>
<evidence type="ECO:0000256" key="6">
    <source>
        <dbReference type="RuleBase" id="RU000471"/>
    </source>
</evidence>
<keyword evidence="5" id="KW-0830">Ubiquinone</keyword>
<keyword evidence="5" id="KW-1003">Cell membrane</keyword>
<dbReference type="eggNOG" id="COG1005">
    <property type="taxonomic scope" value="Bacteria"/>
</dbReference>
<dbReference type="GO" id="GO:0003954">
    <property type="term" value="F:NADH dehydrogenase activity"/>
    <property type="evidence" value="ECO:0007669"/>
    <property type="project" value="TreeGrafter"/>
</dbReference>
<dbReference type="PROSITE" id="PS00668">
    <property type="entry name" value="COMPLEX1_ND1_2"/>
    <property type="match status" value="1"/>
</dbReference>